<dbReference type="EMBL" id="GL436519">
    <property type="protein sequence ID" value="EFN71836.1"/>
    <property type="molecule type" value="Genomic_DNA"/>
</dbReference>
<name>E2A3Y4_CAMFO</name>
<evidence type="ECO:0000313" key="2">
    <source>
        <dbReference type="Proteomes" id="UP000000311"/>
    </source>
</evidence>
<dbReference type="Proteomes" id="UP000000311">
    <property type="component" value="Unassembled WGS sequence"/>
</dbReference>
<dbReference type="InParanoid" id="E2A3Y4"/>
<dbReference type="AlphaFoldDB" id="E2A3Y4"/>
<keyword evidence="2" id="KW-1185">Reference proteome</keyword>
<proteinExistence type="predicted"/>
<reference evidence="1 2" key="1">
    <citation type="journal article" date="2010" name="Science">
        <title>Genomic comparison of the ants Camponotus floridanus and Harpegnathos saltator.</title>
        <authorList>
            <person name="Bonasio R."/>
            <person name="Zhang G."/>
            <person name="Ye C."/>
            <person name="Mutti N.S."/>
            <person name="Fang X."/>
            <person name="Qin N."/>
            <person name="Donahue G."/>
            <person name="Yang P."/>
            <person name="Li Q."/>
            <person name="Li C."/>
            <person name="Zhang P."/>
            <person name="Huang Z."/>
            <person name="Berger S.L."/>
            <person name="Reinberg D."/>
            <person name="Wang J."/>
            <person name="Liebig J."/>
        </authorList>
    </citation>
    <scope>NUCLEOTIDE SEQUENCE [LARGE SCALE GENOMIC DNA]</scope>
    <source>
        <strain evidence="2">C129</strain>
    </source>
</reference>
<sequence>MSITINVQQQLILRERLCLNKIVNSMDETRLSIEWTAAQKNLWPRTFATISAIIVEQIVQITNQITKGIEEQVLEKLKCARRINGYTFSCGCAPHYTLRGRLRLAATFEIPAFVVAPHRLHCLLSNIGRKHRGGVEGHGAFVAGALPPRLVSEPLEACDVVAGRRIRTPGINSTRGGETAR</sequence>
<organism evidence="2">
    <name type="scientific">Camponotus floridanus</name>
    <name type="common">Florida carpenter ant</name>
    <dbReference type="NCBI Taxonomy" id="104421"/>
    <lineage>
        <taxon>Eukaryota</taxon>
        <taxon>Metazoa</taxon>
        <taxon>Ecdysozoa</taxon>
        <taxon>Arthropoda</taxon>
        <taxon>Hexapoda</taxon>
        <taxon>Insecta</taxon>
        <taxon>Pterygota</taxon>
        <taxon>Neoptera</taxon>
        <taxon>Endopterygota</taxon>
        <taxon>Hymenoptera</taxon>
        <taxon>Apocrita</taxon>
        <taxon>Aculeata</taxon>
        <taxon>Formicoidea</taxon>
        <taxon>Formicidae</taxon>
        <taxon>Formicinae</taxon>
        <taxon>Camponotus</taxon>
    </lineage>
</organism>
<protein>
    <submittedName>
        <fullName evidence="1">Uncharacterized protein</fullName>
    </submittedName>
</protein>
<accession>E2A3Y4</accession>
<gene>
    <name evidence="1" type="ORF">EAG_13661</name>
</gene>
<evidence type="ECO:0000313" key="1">
    <source>
        <dbReference type="EMBL" id="EFN71836.1"/>
    </source>
</evidence>